<dbReference type="Proteomes" id="UP000053780">
    <property type="component" value="Unassembled WGS sequence"/>
</dbReference>
<keyword evidence="2" id="KW-1185">Reference proteome</keyword>
<dbReference type="InterPro" id="IPR050422">
    <property type="entry name" value="X-Pro_aminopeptidase_P"/>
</dbReference>
<organism evidence="1 2">
    <name type="scientific">Vairimorpha apis BRL 01</name>
    <dbReference type="NCBI Taxonomy" id="1037528"/>
    <lineage>
        <taxon>Eukaryota</taxon>
        <taxon>Fungi</taxon>
        <taxon>Fungi incertae sedis</taxon>
        <taxon>Microsporidia</taxon>
        <taxon>Nosematidae</taxon>
        <taxon>Vairimorpha</taxon>
    </lineage>
</organism>
<evidence type="ECO:0000313" key="2">
    <source>
        <dbReference type="Proteomes" id="UP000053780"/>
    </source>
</evidence>
<protein>
    <submittedName>
        <fullName evidence="1">Family m24</fullName>
    </submittedName>
</protein>
<dbReference type="AlphaFoldDB" id="T0LDK6"/>
<dbReference type="EMBL" id="KE646870">
    <property type="protein sequence ID" value="EQB62354.1"/>
    <property type="molecule type" value="Genomic_DNA"/>
</dbReference>
<dbReference type="PANTHER" id="PTHR43763:SF6">
    <property type="entry name" value="XAA-PRO AMINOPEPTIDASE 1"/>
    <property type="match status" value="1"/>
</dbReference>
<evidence type="ECO:0000313" key="1">
    <source>
        <dbReference type="EMBL" id="EQB62354.1"/>
    </source>
</evidence>
<sequence length="229" mass="26596">MGLDAFLIPVTDEHFSEVIGPSDMRIKTLTGYTGTYGYAIAGRINIFITSMQFLDKANKEVKGFTVHDDAVGIHEYIIQSGIKKIGINTKTITSIQFKELHEKLTAKGIQIVEYDYDLFDKVWHNRPKREFQNILNLEKLKLSKYIDKNYIKNFPELRIDKDNNYNIDRDVVGETYISKLERVRQLMDDDEGIVITRLNTIGWLLNLRGHDLEYSPDFYGFGYLTKKIL</sequence>
<dbReference type="OrthoDB" id="9995434at2759"/>
<dbReference type="PANTHER" id="PTHR43763">
    <property type="entry name" value="XAA-PRO AMINOPEPTIDASE 1"/>
    <property type="match status" value="1"/>
</dbReference>
<dbReference type="Pfam" id="PF16189">
    <property type="entry name" value="Creatinase_N_2"/>
    <property type="match status" value="1"/>
</dbReference>
<gene>
    <name evidence="1" type="ORF">NAPIS_ORF00069</name>
</gene>
<accession>T0LDK6</accession>
<dbReference type="VEuPathDB" id="MicrosporidiaDB:NAPIS_ORF00069"/>
<name>T0LDK6_9MICR</name>
<proteinExistence type="predicted"/>
<reference evidence="1 2" key="1">
    <citation type="journal article" date="2013" name="BMC Genomics">
        <title>Genome sequencing and comparative genomics of honey bee microsporidia, Nosema apis reveal novel insights into host-parasite interactions.</title>
        <authorList>
            <person name="Chen Yp."/>
            <person name="Pettis J.S."/>
            <person name="Zhao Y."/>
            <person name="Liu X."/>
            <person name="Tallon L.J."/>
            <person name="Sadzewicz L.D."/>
            <person name="Li R."/>
            <person name="Zheng H."/>
            <person name="Huang S."/>
            <person name="Zhang X."/>
            <person name="Hamilton M.C."/>
            <person name="Pernal S.F."/>
            <person name="Melathopoulos A.P."/>
            <person name="Yan X."/>
            <person name="Evans J.D."/>
        </authorList>
    </citation>
    <scope>NUCLEOTIDE SEQUENCE [LARGE SCALE GENOMIC DNA]</scope>
    <source>
        <strain evidence="1 2">BRL 01</strain>
    </source>
</reference>
<dbReference type="HOGENOM" id="CLU_011781_0_2_1"/>
<dbReference type="Gene3D" id="3.40.350.10">
    <property type="entry name" value="Creatinase/prolidase N-terminal domain"/>
    <property type="match status" value="2"/>
</dbReference>
<dbReference type="InterPro" id="IPR029149">
    <property type="entry name" value="Creatin/AminoP/Spt16_N"/>
</dbReference>